<keyword evidence="2" id="KW-1185">Reference proteome</keyword>
<dbReference type="EMBL" id="BONK01000006">
    <property type="protein sequence ID" value="GIG21263.1"/>
    <property type="molecule type" value="Genomic_DNA"/>
</dbReference>
<name>A0A919TZV9_9CELL</name>
<dbReference type="AlphaFoldDB" id="A0A919TZV9"/>
<gene>
    <name evidence="1" type="ORF">Cch01nite_19870</name>
</gene>
<sequence>MRYTFTIAGSVEVDDVGALAATIGPVRGVSPGDESVVDIELEPNVAILALLVRAVSDGLDRPGLGRLQFKVSDVQPS</sequence>
<reference evidence="1" key="1">
    <citation type="submission" date="2021-01" db="EMBL/GenBank/DDBJ databases">
        <title>Whole genome shotgun sequence of Cellulomonas chitinilytica NBRC 110799.</title>
        <authorList>
            <person name="Komaki H."/>
            <person name="Tamura T."/>
        </authorList>
    </citation>
    <scope>NUCLEOTIDE SEQUENCE</scope>
    <source>
        <strain evidence="1">NBRC 110799</strain>
    </source>
</reference>
<evidence type="ECO:0000313" key="2">
    <source>
        <dbReference type="Proteomes" id="UP000632740"/>
    </source>
</evidence>
<evidence type="ECO:0000313" key="1">
    <source>
        <dbReference type="EMBL" id="GIG21263.1"/>
    </source>
</evidence>
<comment type="caution">
    <text evidence="1">The sequence shown here is derived from an EMBL/GenBank/DDBJ whole genome shotgun (WGS) entry which is preliminary data.</text>
</comment>
<accession>A0A919TZV9</accession>
<dbReference type="RefSeq" id="WP_203752484.1">
    <property type="nucleotide sequence ID" value="NZ_BONK01000006.1"/>
</dbReference>
<organism evidence="1 2">
    <name type="scientific">Cellulomonas chitinilytica</name>
    <dbReference type="NCBI Taxonomy" id="398759"/>
    <lineage>
        <taxon>Bacteria</taxon>
        <taxon>Bacillati</taxon>
        <taxon>Actinomycetota</taxon>
        <taxon>Actinomycetes</taxon>
        <taxon>Micrococcales</taxon>
        <taxon>Cellulomonadaceae</taxon>
        <taxon>Cellulomonas</taxon>
    </lineage>
</organism>
<protein>
    <submittedName>
        <fullName evidence="1">Uncharacterized protein</fullName>
    </submittedName>
</protein>
<dbReference type="Proteomes" id="UP000632740">
    <property type="component" value="Unassembled WGS sequence"/>
</dbReference>
<proteinExistence type="predicted"/>